<proteinExistence type="predicted"/>
<evidence type="ECO:0000313" key="2">
    <source>
        <dbReference type="Proteomes" id="UP000287876"/>
    </source>
</evidence>
<sequence length="119" mass="13284">MRNTALLNEVMQFILDYPEAHSQGAWWNAERETSCYGMLTCYLMGHDLLPGYTTLVRDYDGYTVPARDMAAKLLGLNGHEADTLFHGGNTVDELRRMVADLVAGKPLGSATSYWQKTGH</sequence>
<name>A0A3S9UAV8_9CAUD</name>
<evidence type="ECO:0000313" key="1">
    <source>
        <dbReference type="EMBL" id="AZS07435.1"/>
    </source>
</evidence>
<dbReference type="Proteomes" id="UP000287876">
    <property type="component" value="Segment"/>
</dbReference>
<reference evidence="1 2" key="1">
    <citation type="submission" date="2018-12" db="EMBL/GenBank/DDBJ databases">
        <authorList>
            <person name="Betsko A.J."/>
            <person name="Stoner T.H."/>
            <person name="Garlena R.A."/>
            <person name="Russell D.A."/>
            <person name="Pope W.H."/>
            <person name="Jacobs-Sera D."/>
            <person name="Hatfull G.F."/>
        </authorList>
    </citation>
    <scope>NUCLEOTIDE SEQUENCE [LARGE SCALE GENOMIC DNA]</scope>
</reference>
<organism evidence="1 2">
    <name type="scientific">Mycobacterium phage Duke13</name>
    <dbReference type="NCBI Taxonomy" id="2499038"/>
    <lineage>
        <taxon>Viruses</taxon>
        <taxon>Duplodnaviria</taxon>
        <taxon>Heunggongvirae</taxon>
        <taxon>Uroviricota</taxon>
        <taxon>Caudoviricetes</taxon>
        <taxon>Omegavirus</taxon>
        <taxon>Omegavirus baka</taxon>
    </lineage>
</organism>
<gene>
    <name evidence="1" type="primary">96</name>
    <name evidence="1" type="ORF">PBI_DUKE13_96</name>
</gene>
<accession>A0A3S9UAV8</accession>
<dbReference type="EMBL" id="MK279849">
    <property type="protein sequence ID" value="AZS07435.1"/>
    <property type="molecule type" value="Genomic_DNA"/>
</dbReference>
<protein>
    <submittedName>
        <fullName evidence="1">Uncharacterized protein</fullName>
    </submittedName>
</protein>